<evidence type="ECO:0000256" key="4">
    <source>
        <dbReference type="ARBA" id="ARBA00022860"/>
    </source>
</evidence>
<feature type="coiled-coil region" evidence="10">
    <location>
        <begin position="949"/>
        <end position="990"/>
    </location>
</feature>
<dbReference type="InterPro" id="IPR027417">
    <property type="entry name" value="P-loop_NTPase"/>
</dbReference>
<comment type="caution">
    <text evidence="14">The sequence shown here is derived from an EMBL/GenBank/DDBJ whole genome shotgun (WGS) entry which is preliminary data.</text>
</comment>
<accession>A0ABQ7R5T8</accession>
<evidence type="ECO:0000256" key="9">
    <source>
        <dbReference type="PROSITE-ProRule" id="PRU00782"/>
    </source>
</evidence>
<dbReference type="SMART" id="SM00015">
    <property type="entry name" value="IQ"/>
    <property type="match status" value="6"/>
</dbReference>
<keyword evidence="5 10" id="KW-0175">Coiled coil</keyword>
<dbReference type="Gene3D" id="6.20.240.20">
    <property type="match status" value="1"/>
</dbReference>
<dbReference type="Pfam" id="PF00612">
    <property type="entry name" value="IQ"/>
    <property type="match status" value="3"/>
</dbReference>
<dbReference type="Gene3D" id="1.20.120.720">
    <property type="entry name" value="Myosin VI head, motor domain, U50 subdomain"/>
    <property type="match status" value="1"/>
</dbReference>
<keyword evidence="6 9" id="KW-0518">Myosin</keyword>
<dbReference type="PROSITE" id="PS50096">
    <property type="entry name" value="IQ"/>
    <property type="match status" value="6"/>
</dbReference>
<dbReference type="SMART" id="SM01132">
    <property type="entry name" value="DIL"/>
    <property type="match status" value="1"/>
</dbReference>
<dbReference type="Pfam" id="PF25966">
    <property type="entry name" value="Myo5a"/>
    <property type="match status" value="1"/>
</dbReference>
<evidence type="ECO:0000256" key="6">
    <source>
        <dbReference type="ARBA" id="ARBA00023123"/>
    </source>
</evidence>
<feature type="coiled-coil region" evidence="10">
    <location>
        <begin position="1199"/>
        <end position="1265"/>
    </location>
</feature>
<dbReference type="InterPro" id="IPR002710">
    <property type="entry name" value="Dilute_dom"/>
</dbReference>
<evidence type="ECO:0000256" key="1">
    <source>
        <dbReference type="ARBA" id="ARBA00008314"/>
    </source>
</evidence>
<feature type="coiled-coil region" evidence="10">
    <location>
        <begin position="1361"/>
        <end position="1388"/>
    </location>
</feature>
<evidence type="ECO:0000259" key="12">
    <source>
        <dbReference type="PROSITE" id="PS51126"/>
    </source>
</evidence>
<feature type="domain" description="Dilute" evidence="12">
    <location>
        <begin position="1541"/>
        <end position="1817"/>
    </location>
</feature>
<dbReference type="PROSITE" id="PS51456">
    <property type="entry name" value="MYOSIN_MOTOR"/>
    <property type="match status" value="1"/>
</dbReference>
<evidence type="ECO:0000313" key="14">
    <source>
        <dbReference type="EMBL" id="KAG7312662.1"/>
    </source>
</evidence>
<feature type="coiled-coil region" evidence="10">
    <location>
        <begin position="1026"/>
        <end position="1065"/>
    </location>
</feature>
<name>A0ABQ7R5T8_PLUXY</name>
<evidence type="ECO:0000256" key="11">
    <source>
        <dbReference type="SAM" id="MobiDB-lite"/>
    </source>
</evidence>
<feature type="coiled-coil region" evidence="10">
    <location>
        <begin position="1416"/>
        <end position="1443"/>
    </location>
</feature>
<feature type="domain" description="Myosin motor" evidence="13">
    <location>
        <begin position="67"/>
        <end position="742"/>
    </location>
</feature>
<feature type="compositionally biased region" description="Polar residues" evidence="11">
    <location>
        <begin position="594"/>
        <end position="613"/>
    </location>
</feature>
<dbReference type="SUPFAM" id="SSF50084">
    <property type="entry name" value="Myosin S1 fragment, N-terminal domain"/>
    <property type="match status" value="1"/>
</dbReference>
<dbReference type="Gene3D" id="1.10.10.820">
    <property type="match status" value="1"/>
</dbReference>
<keyword evidence="3 9" id="KW-0067">ATP-binding</keyword>
<dbReference type="SUPFAM" id="SSF52540">
    <property type="entry name" value="P-loop containing nucleoside triphosphate hydrolases"/>
    <property type="match status" value="3"/>
</dbReference>
<dbReference type="Gene3D" id="1.20.5.190">
    <property type="match status" value="3"/>
</dbReference>
<evidence type="ECO:0000259" key="13">
    <source>
        <dbReference type="PROSITE" id="PS51456"/>
    </source>
</evidence>
<dbReference type="InterPro" id="IPR000048">
    <property type="entry name" value="IQ_motif_EF-hand-BS"/>
</dbReference>
<organism evidence="14 15">
    <name type="scientific">Plutella xylostella</name>
    <name type="common">Diamondback moth</name>
    <name type="synonym">Plutella maculipennis</name>
    <dbReference type="NCBI Taxonomy" id="51655"/>
    <lineage>
        <taxon>Eukaryota</taxon>
        <taxon>Metazoa</taxon>
        <taxon>Ecdysozoa</taxon>
        <taxon>Arthropoda</taxon>
        <taxon>Hexapoda</taxon>
        <taxon>Insecta</taxon>
        <taxon>Pterygota</taxon>
        <taxon>Neoptera</taxon>
        <taxon>Endopterygota</taxon>
        <taxon>Lepidoptera</taxon>
        <taxon>Glossata</taxon>
        <taxon>Ditrysia</taxon>
        <taxon>Yponomeutoidea</taxon>
        <taxon>Plutellidae</taxon>
        <taxon>Plutella</taxon>
    </lineage>
</organism>
<evidence type="ECO:0000256" key="8">
    <source>
        <dbReference type="ARBA" id="ARBA00023203"/>
    </source>
</evidence>
<protein>
    <recommendedName>
        <fullName evidence="16">Unconventional myosin-Va</fullName>
    </recommendedName>
</protein>
<dbReference type="Gene3D" id="1.20.58.530">
    <property type="match status" value="1"/>
</dbReference>
<evidence type="ECO:0000256" key="10">
    <source>
        <dbReference type="SAM" id="Coils"/>
    </source>
</evidence>
<keyword evidence="7 9" id="KW-0505">Motor protein</keyword>
<dbReference type="Pfam" id="PF00063">
    <property type="entry name" value="Myosin_head"/>
    <property type="match status" value="1"/>
</dbReference>
<keyword evidence="8 9" id="KW-0009">Actin-binding</keyword>
<dbReference type="Gene3D" id="3.40.850.10">
    <property type="entry name" value="Kinesin motor domain"/>
    <property type="match status" value="1"/>
</dbReference>
<keyword evidence="2 9" id="KW-0547">Nucleotide-binding</keyword>
<dbReference type="EMBL" id="JAHIBW010000002">
    <property type="protein sequence ID" value="KAG7312662.1"/>
    <property type="molecule type" value="Genomic_DNA"/>
</dbReference>
<dbReference type="InterPro" id="IPR036103">
    <property type="entry name" value="MYSc_Myo5"/>
</dbReference>
<dbReference type="PANTHER" id="PTHR13140:SF706">
    <property type="entry name" value="DILUTE CLASS UNCONVENTIONAL MYOSIN, ISOFORM C"/>
    <property type="match status" value="1"/>
</dbReference>
<feature type="region of interest" description="Disordered" evidence="11">
    <location>
        <begin position="589"/>
        <end position="613"/>
    </location>
</feature>
<dbReference type="SMART" id="SM00242">
    <property type="entry name" value="MYSc"/>
    <property type="match status" value="1"/>
</dbReference>
<dbReference type="InterPro" id="IPR058662">
    <property type="entry name" value="Myo5a/b_dom"/>
</dbReference>
<evidence type="ECO:0000256" key="7">
    <source>
        <dbReference type="ARBA" id="ARBA00023175"/>
    </source>
</evidence>
<dbReference type="InterPro" id="IPR001609">
    <property type="entry name" value="Myosin_head_motor_dom-like"/>
</dbReference>
<keyword evidence="4" id="KW-0112">Calmodulin-binding</keyword>
<dbReference type="Pfam" id="PF01843">
    <property type="entry name" value="DIL"/>
    <property type="match status" value="1"/>
</dbReference>
<evidence type="ECO:0000256" key="2">
    <source>
        <dbReference type="ARBA" id="ARBA00022741"/>
    </source>
</evidence>
<dbReference type="PROSITE" id="PS51126">
    <property type="entry name" value="DILUTE"/>
    <property type="match status" value="1"/>
</dbReference>
<proteinExistence type="inferred from homology"/>
<sequence length="1866" mass="214221">MTTKELYTKDARIWVEHPEKVWESATVTSDYRSGTLIAKIDQSGEIRQIKIKDDSHMPPLRNPSILIGQNDLTSLSYLHEPAVLHNLRVRFCDRNAIYTYCGIVLVAINPYCDLQIYGDETIMAYRGQAMGDLDPHIFAVSEEAYTKLERERRDQSIIVSGESGAGKTVSAKYAMRYFAAVGGNATETHVEKKVLASNPIMEAIGNAKTTRNDNSSRFGKFIEIHFDSQYRISGASMRTYLLEKSRVVYQSAGERNYHIFYQLCASGLLPEAQLDQQETFHYLNQGGSPKIDGVDDLKTFHETRHALTTLGVTESQQKEMFTILAAILHLGNIRLIEKSDGGEDGAFIDANDKHLSLVCDLLQVSRTELELWLTHRRIESANEVIVSRMEVTNAAFARDALAKRLYGELFAWLVAAINRALETKHTRKHFIGVLDIYGFETFEINSFEQFCINYANEKLQQQFNSHVFKLEQDEYIKEEISWTMIDFYDNQPCLDLIEDKLGVLALLDEECRVPQGSDARLAAKLRDKCRQYPHFAAPRFATSAFIIKHFADDVEYQCHGFLEKNRDTVSAQQLRCVRGGNLRVLAEPPETHTHTLSVKQDTSRRSSGQKSTVGSQFRASLSLLMATLSATTPHYVRCIKPNDQKRAFQFQPRRAAMQLRACGVLETIRISAAGFPSRWLYQDFFSRYRLLGAHKDIDRSNMKATCTKILAKQIKDPDKYQFGATKIFFRAGQVAYLEKIRAELQRAYCVRVQSCVRRFVARRRYLRILNTVRGLQARGRGLLARRKAQQIRRTRAAITIQRYCRGYIARQRYLLLRRRVVGLQAYCRGYLARLRVRHAKDHMHAITLQRYIRGYLVRDKVKKMRRQIVVAQAAIRRFLARRQYKKLRIEARSLDHVKKLNKGLENKIISLQQKLGDANDKARMIEPLQKTIENLKTRLEALRPLEIEVKSLREDHREKDNLLAALQQELASERESNKTLRTEKKHIEETYKKEKVVWEEESEKLAKELRSNKEHYDMEREERDKRHEAEKKALCAELEIERQSRQKLLSTQYELQERLDNLQRAPAPKEHRRSLSNVSSVSQAETAVVEDDYGYGSVRSVESARGALEAVNWAAGAPNSGTTAPVSFIYEGTITSWFHQNLGLAVEKLWFAVPNVTRMFGYGSMRSVESARGALEAVNWAAGAPNSGTTAPVADAGLVLRMQNRLAALQSELSRTTQRAADLEERLLTRLQSSPTNPSIDRYKVEELEIENKKLREHLERLRASGDSLLLSKEVIEQMGVMQEELDRRRDECIQLKSVLTNQKPWYQKALKNVTVNLKSLATSNYGADVDIINEDGELASAYEAQKGINRQLQEELTAEKKFYSEHISETKAEITRLREENEKYQKLLSADLSQDTKGRATEFAQNEITKLAAETLALQERVEKLSESCRRYKNQIRLLVAKLKELGVEDIDTLIESNEVSLAPQNQSIGLEVAPVSRKKERDYLGMFDYKIQDEAKIVRRLITDLKPRVAITLLPCLPAYILFMMLRHMDHVDDEPKMHQLMKAVRSGVKKTLKRQPDSVEYKTLWLANMLRLLNNLRQYSGDAIYQTSNTPRQNQQCLRVFDLSEYRQVLSDTAVWIYQSLINLLQHNLERLIFPAILEHEEISGLGVGRPSPPAAAPGPARLKHELTLLQHQLTRASVPKPLHTTVFKQLFYFICAYSLNQLLLRRDLCCWAKGLQIRYNISHLETWVKENMAEHGQKTVEEILHLLKPITQAVHLLQARKSMADVQSTVEMCADLNVMQVCKILNMYTPAEDYEVKVTKEFIHEIQRSMLERNPQGADKQNLLMDLKMIFSVMFPFDPSPIRLEDIELPEVLGLQDLLTKI</sequence>
<dbReference type="InterPro" id="IPR036961">
    <property type="entry name" value="Kinesin_motor_dom_sf"/>
</dbReference>
<evidence type="ECO:0000313" key="15">
    <source>
        <dbReference type="Proteomes" id="UP000823941"/>
    </source>
</evidence>
<evidence type="ECO:0000256" key="3">
    <source>
        <dbReference type="ARBA" id="ARBA00022840"/>
    </source>
</evidence>
<feature type="coiled-coil region" evidence="10">
    <location>
        <begin position="894"/>
        <end position="921"/>
    </location>
</feature>
<keyword evidence="15" id="KW-1185">Reference proteome</keyword>
<feature type="binding site" evidence="9">
    <location>
        <begin position="161"/>
        <end position="168"/>
    </location>
    <ligand>
        <name>ATP</name>
        <dbReference type="ChEBI" id="CHEBI:30616"/>
    </ligand>
</feature>
<dbReference type="Proteomes" id="UP000823941">
    <property type="component" value="Chromosome 2"/>
</dbReference>
<dbReference type="CDD" id="cd15470">
    <property type="entry name" value="Myo5_CBD"/>
    <property type="match status" value="1"/>
</dbReference>
<comment type="similarity">
    <text evidence="1 9">Belongs to the TRAFAC class myosin-kinesin ATPase superfamily. Myosin family.</text>
</comment>
<dbReference type="CDD" id="cd01380">
    <property type="entry name" value="MYSc_Myo5"/>
    <property type="match status" value="1"/>
</dbReference>
<feature type="region of interest" description="Actin-binding" evidence="9">
    <location>
        <begin position="621"/>
        <end position="643"/>
    </location>
</feature>
<dbReference type="PANTHER" id="PTHR13140">
    <property type="entry name" value="MYOSIN"/>
    <property type="match status" value="1"/>
</dbReference>
<evidence type="ECO:0008006" key="16">
    <source>
        <dbReference type="Google" id="ProtNLM"/>
    </source>
</evidence>
<gene>
    <name evidence="14" type="ORF">JYU34_000986</name>
</gene>
<reference evidence="14 15" key="1">
    <citation type="submission" date="2021-06" db="EMBL/GenBank/DDBJ databases">
        <title>A haploid diamondback moth (Plutella xylostella L.) genome assembly resolves 31 chromosomes and identifies a diamide resistance mutation.</title>
        <authorList>
            <person name="Ward C.M."/>
            <person name="Perry K.D."/>
            <person name="Baker G."/>
            <person name="Powis K."/>
            <person name="Heckel D.G."/>
            <person name="Baxter S.W."/>
        </authorList>
    </citation>
    <scope>NUCLEOTIDE SEQUENCE [LARGE SCALE GENOMIC DNA]</scope>
    <source>
        <strain evidence="14 15">LV</strain>
        <tissue evidence="14">Single pupa</tissue>
    </source>
</reference>
<dbReference type="PRINTS" id="PR00193">
    <property type="entry name" value="MYOSINHEAVY"/>
</dbReference>
<evidence type="ECO:0000256" key="5">
    <source>
        <dbReference type="ARBA" id="ARBA00023054"/>
    </source>
</evidence>